<proteinExistence type="predicted"/>
<dbReference type="InterPro" id="IPR003673">
    <property type="entry name" value="CoA-Trfase_fam_III"/>
</dbReference>
<reference evidence="2" key="1">
    <citation type="submission" date="2022-07" db="EMBL/GenBank/DDBJ databases">
        <title>Ectorhizobium quercum gen.nov., sp. nov.</title>
        <authorList>
            <person name="Ma T."/>
            <person name="Li Y."/>
        </authorList>
    </citation>
    <scope>NUCLEOTIDE SEQUENCE</scope>
    <source>
        <strain evidence="2">BDR2-2</strain>
    </source>
</reference>
<accession>A0AAE3MZK0</accession>
<dbReference type="InterPro" id="IPR023606">
    <property type="entry name" value="CoA-Trfase_III_dom_1_sf"/>
</dbReference>
<organism evidence="2 3">
    <name type="scientific">Ectorhizobium quercum</name>
    <dbReference type="NCBI Taxonomy" id="2965071"/>
    <lineage>
        <taxon>Bacteria</taxon>
        <taxon>Pseudomonadati</taxon>
        <taxon>Pseudomonadota</taxon>
        <taxon>Alphaproteobacteria</taxon>
        <taxon>Hyphomicrobiales</taxon>
        <taxon>Rhizobiaceae</taxon>
        <taxon>Ectorhizobium</taxon>
    </lineage>
</organism>
<gene>
    <name evidence="2" type="ORF">NOF55_08795</name>
</gene>
<keyword evidence="2" id="KW-0808">Transferase</keyword>
<dbReference type="Gene3D" id="3.40.50.10540">
    <property type="entry name" value="Crotonobetainyl-coa:carnitine coa-transferase, domain 1"/>
    <property type="match status" value="1"/>
</dbReference>
<dbReference type="Proteomes" id="UP001208771">
    <property type="component" value="Unassembled WGS sequence"/>
</dbReference>
<evidence type="ECO:0000313" key="3">
    <source>
        <dbReference type="Proteomes" id="UP001208771"/>
    </source>
</evidence>
<keyword evidence="3" id="KW-1185">Reference proteome</keyword>
<sequence>MNTDLPLQGIRVAEIASGVAAAYAGRLLAAMGADVVMVEPPGASPLRREPPFLGPDSTESALFAYLAAGKRSVICDLAADCGRADCDRLLSGMDMLIDDTPVMRRAALGLDPARIAARHPRLVHLSVLPFGAFGPKAGWKGSELNVMHASGEGFLLPNGLSADLFPDRPPLKIAGHFAEMQGGIAAALAGLAALWSGKGQFVDVSAQDATVAVGAFTVQRYGDGSLEHRASRSFRYGGVIACRDGYVELLTLEERQWHGLVELLGRPDWATDPALADPAERSARGDALNARIRAWALDHDVDELVAGAQKLGVPMARYNAPEQVLAGRHEQARGLFAEIAVPGGGTSRMQTGPFRFGPHPLPVRDWPSEAGADQHLLDRAHPVVAGQSQREHA</sequence>
<comment type="caution">
    <text evidence="2">The sequence shown here is derived from an EMBL/GenBank/DDBJ whole genome shotgun (WGS) entry which is preliminary data.</text>
</comment>
<feature type="region of interest" description="Disordered" evidence="1">
    <location>
        <begin position="365"/>
        <end position="393"/>
    </location>
</feature>
<evidence type="ECO:0000256" key="1">
    <source>
        <dbReference type="SAM" id="MobiDB-lite"/>
    </source>
</evidence>
<name>A0AAE3MZK0_9HYPH</name>
<protein>
    <submittedName>
        <fullName evidence="2">CoA transferase</fullName>
    </submittedName>
</protein>
<dbReference type="InterPro" id="IPR044855">
    <property type="entry name" value="CoA-Trfase_III_dom3_sf"/>
</dbReference>
<evidence type="ECO:0000313" key="2">
    <source>
        <dbReference type="EMBL" id="MCX8997201.1"/>
    </source>
</evidence>
<dbReference type="SUPFAM" id="SSF89796">
    <property type="entry name" value="CoA-transferase family III (CaiB/BaiF)"/>
    <property type="match status" value="1"/>
</dbReference>
<dbReference type="InterPro" id="IPR050509">
    <property type="entry name" value="CoA-transferase_III"/>
</dbReference>
<dbReference type="PANTHER" id="PTHR48228">
    <property type="entry name" value="SUCCINYL-COA--D-CITRAMALATE COA-TRANSFERASE"/>
    <property type="match status" value="1"/>
</dbReference>
<dbReference type="Pfam" id="PF02515">
    <property type="entry name" value="CoA_transf_3"/>
    <property type="match status" value="1"/>
</dbReference>
<dbReference type="AlphaFoldDB" id="A0AAE3MZK0"/>
<dbReference type="EMBL" id="JANFPI010000003">
    <property type="protein sequence ID" value="MCX8997201.1"/>
    <property type="molecule type" value="Genomic_DNA"/>
</dbReference>
<dbReference type="RefSeq" id="WP_306410995.1">
    <property type="nucleotide sequence ID" value="NZ_JANFPI010000003.1"/>
</dbReference>
<dbReference type="Gene3D" id="3.30.1540.10">
    <property type="entry name" value="formyl-coa transferase, domain 3"/>
    <property type="match status" value="1"/>
</dbReference>
<dbReference type="PANTHER" id="PTHR48228:SF5">
    <property type="entry name" value="ALPHA-METHYLACYL-COA RACEMASE"/>
    <property type="match status" value="1"/>
</dbReference>
<dbReference type="GO" id="GO:0016740">
    <property type="term" value="F:transferase activity"/>
    <property type="evidence" value="ECO:0007669"/>
    <property type="project" value="UniProtKB-KW"/>
</dbReference>